<keyword evidence="3 10" id="KW-0820">tRNA-binding</keyword>
<keyword evidence="4 10" id="KW-0436">Ligase</keyword>
<evidence type="ECO:0000256" key="7">
    <source>
        <dbReference type="ARBA" id="ARBA00022884"/>
    </source>
</evidence>
<dbReference type="GO" id="GO:0008270">
    <property type="term" value="F:zinc ion binding"/>
    <property type="evidence" value="ECO:0007669"/>
    <property type="project" value="UniProtKB-UniRule"/>
</dbReference>
<dbReference type="Pfam" id="PF02272">
    <property type="entry name" value="DHHA1"/>
    <property type="match status" value="1"/>
</dbReference>
<comment type="similarity">
    <text evidence="1">Belongs to the class-II aminoacyl-tRNA synthetase family. Alax-L subfamily.</text>
</comment>
<comment type="subunit">
    <text evidence="10">Monomer.</text>
</comment>
<dbReference type="InterPro" id="IPR050058">
    <property type="entry name" value="Ala-tRNA_ligase"/>
</dbReference>
<feature type="chain" id="PRO_5043710910" description="Alanine--tRNA ligase" evidence="12">
    <location>
        <begin position="26"/>
        <end position="1071"/>
    </location>
</feature>
<keyword evidence="8 10" id="KW-0648">Protein biosynthesis</keyword>
<evidence type="ECO:0000256" key="9">
    <source>
        <dbReference type="ARBA" id="ARBA00023146"/>
    </source>
</evidence>
<evidence type="ECO:0000256" key="12">
    <source>
        <dbReference type="SAM" id="SignalP"/>
    </source>
</evidence>
<comment type="subcellular location">
    <subcellularLocation>
        <location evidence="10">Mitochondrion</location>
    </subcellularLocation>
    <subcellularLocation>
        <location evidence="10">Cytoplasm</location>
    </subcellularLocation>
</comment>
<evidence type="ECO:0000313" key="14">
    <source>
        <dbReference type="EMBL" id="KAL0403359.1"/>
    </source>
</evidence>
<dbReference type="GO" id="GO:0002161">
    <property type="term" value="F:aminoacyl-tRNA deacylase activity"/>
    <property type="evidence" value="ECO:0007669"/>
    <property type="project" value="TreeGrafter"/>
</dbReference>
<sequence length="1071" mass="117459">MRVYHFKGSSWSISLLALPFRSLQLSPPPPPSPSPPPFRFLPVAQPLRSLARFLSAHFHTSTTVSIQPSLSPPFMGSQPLSASGRPPGLEIPSSSSSRIKPMLIGNQVLLFPIMIPTLLFANAGMNQFKPIFLGTADPNTELSKLKRACNTQKCIRAGGKHNDLDDVGKDTYHHTFFEMLGNWSFGDYFKNEAIQWAWELLTEASSMHAYCFQLKCWDEILSSSNIFGLPLSLSNSFQVYKLPSDRIYATYFGGDEKLGLPADNEAGIIGLNFSLPTASCLLDDNFWEMGDTGPCGPCTEIHFDRIGGRDVASRVNNDDPTVIEIWNLVFIQFNRESDGSLKPLPAKHVDTGMGFERLTSILQNKMSNYDTDVFMPIFEAIQQATKARPYSGKVGSDDVDKVDMAYRVVADHIRTISFAIADGSCPGNEGREYVLRRILRRAVRYGTEVLKAPQGFFSGLVQVVVEVMGDVFPELKEHDVKIREIIADEEASFGRTLTKGIEKFKKAAQEVQGGYLVDRQDAFELWDTYGFPLDLTQLMAEERGLSVDVEGFNIAMDKARERSRSAQNKQAGGTIGMDADATASLHKKGVAATDDSFKFTWFQDHTSVIKAVYTGSEFLESVAPGEEVGIILETTSFYAEQGGQIYDTGFIQGPNGVFEVSNVQIYGGFVLHIGTFTGKTGRLFVGDKVICKVDYDRRKLIAPNHTCTHMLNFALREVLGNHVDQKGSIVLPEKLRYDFSHGKPVKPEELRKIESIVNEQIRAELDVFSKETRLGDAKRINGLRAVFGEVYPDPVRVVSIGRKVDDLLEDPENEEWLSISAELCGVNITEIQLLPGGLIILGEAKAFALLSEEGIAKGIRRVTAVTTECAFKALDLASLLEQEVNEASNAEGTVLEQKVTSLNSRIEGAAIPSAKKADLKAKISVLQSQVIKAKKKIAEEHMKKATEVALQMAEGASSNGKAYCISLVDVGGDTAAIREAVVKVMEQKGMAVMVISKDDQVNKAFVCAGVPEKDGKYKQLNVTEWLKKVLELISGKGGGGKGGLAQGQGSDVSRVEAAMEVAESFAAMKLT</sequence>
<dbReference type="AlphaFoldDB" id="A0AAW2TFJ4"/>
<dbReference type="InterPro" id="IPR018163">
    <property type="entry name" value="Thr/Ala-tRNA-synth_IIc_edit"/>
</dbReference>
<dbReference type="PANTHER" id="PTHR11777:SF9">
    <property type="entry name" value="ALANINE--TRNA LIGASE, CYTOPLASMIC"/>
    <property type="match status" value="1"/>
</dbReference>
<keyword evidence="10" id="KW-0496">Mitochondrion</keyword>
<comment type="catalytic activity">
    <reaction evidence="10">
        <text>tRNA(Ala) + L-alanine + ATP = L-alanyl-tRNA(Ala) + AMP + diphosphate</text>
        <dbReference type="Rhea" id="RHEA:12540"/>
        <dbReference type="Rhea" id="RHEA-COMP:9657"/>
        <dbReference type="Rhea" id="RHEA-COMP:9923"/>
        <dbReference type="ChEBI" id="CHEBI:30616"/>
        <dbReference type="ChEBI" id="CHEBI:33019"/>
        <dbReference type="ChEBI" id="CHEBI:57972"/>
        <dbReference type="ChEBI" id="CHEBI:78442"/>
        <dbReference type="ChEBI" id="CHEBI:78497"/>
        <dbReference type="ChEBI" id="CHEBI:456215"/>
        <dbReference type="EC" id="6.1.1.7"/>
    </reaction>
</comment>
<evidence type="ECO:0000256" key="4">
    <source>
        <dbReference type="ARBA" id="ARBA00022598"/>
    </source>
</evidence>
<dbReference type="Gene3D" id="3.30.980.10">
    <property type="entry name" value="Threonyl-trna Synthetase, Chain A, domain 2"/>
    <property type="match status" value="1"/>
</dbReference>
<protein>
    <recommendedName>
        <fullName evidence="10">Alanine--tRNA ligase</fullName>
        <ecNumber evidence="10">6.1.1.7</ecNumber>
    </recommendedName>
    <alternativeName>
        <fullName evidence="10">Alanyl-tRNA synthetase</fullName>
        <shortName evidence="10">AlaRS</shortName>
    </alternativeName>
</protein>
<keyword evidence="6 10" id="KW-0067">ATP-binding</keyword>
<dbReference type="InterPro" id="IPR023033">
    <property type="entry name" value="Ala_tRNA_ligase_euk/bac"/>
</dbReference>
<comment type="function">
    <text evidence="10">Catalyzes the attachment of alanine to tRNA(Ala) in a two-step reaction: alanine is first activated by ATP to form Ala-AMP and then transferred to the acceptor end of tRNA(Ala). Also edits incorrectly charged tRNA(Ala) via its editing domain.</text>
</comment>
<evidence type="ECO:0000256" key="3">
    <source>
        <dbReference type="ARBA" id="ARBA00022555"/>
    </source>
</evidence>
<feature type="domain" description="Alanyl-transfer RNA synthetases family profile" evidence="13">
    <location>
        <begin position="110"/>
        <end position="876"/>
    </location>
</feature>
<comment type="caution">
    <text evidence="10">Lacks conserved residue(s) required for the propagation of feature annotation.</text>
</comment>
<dbReference type="Pfam" id="PF01411">
    <property type="entry name" value="tRNA-synt_2c"/>
    <property type="match status" value="2"/>
</dbReference>
<evidence type="ECO:0000256" key="11">
    <source>
        <dbReference type="SAM" id="MobiDB-lite"/>
    </source>
</evidence>
<reference evidence="14" key="2">
    <citation type="journal article" date="2024" name="Plant">
        <title>Genomic evolution and insights into agronomic trait innovations of Sesamum species.</title>
        <authorList>
            <person name="Miao H."/>
            <person name="Wang L."/>
            <person name="Qu L."/>
            <person name="Liu H."/>
            <person name="Sun Y."/>
            <person name="Le M."/>
            <person name="Wang Q."/>
            <person name="Wei S."/>
            <person name="Zheng Y."/>
            <person name="Lin W."/>
            <person name="Duan Y."/>
            <person name="Cao H."/>
            <person name="Xiong S."/>
            <person name="Wang X."/>
            <person name="Wei L."/>
            <person name="Li C."/>
            <person name="Ma Q."/>
            <person name="Ju M."/>
            <person name="Zhao R."/>
            <person name="Li G."/>
            <person name="Mu C."/>
            <person name="Tian Q."/>
            <person name="Mei H."/>
            <person name="Zhang T."/>
            <person name="Gao T."/>
            <person name="Zhang H."/>
        </authorList>
    </citation>
    <scope>NUCLEOTIDE SEQUENCE</scope>
    <source>
        <strain evidence="14">G02</strain>
    </source>
</reference>
<keyword evidence="9 10" id="KW-0030">Aminoacyl-tRNA synthetase</keyword>
<dbReference type="PANTHER" id="PTHR11777">
    <property type="entry name" value="ALANYL-TRNA SYNTHETASE"/>
    <property type="match status" value="1"/>
</dbReference>
<gene>
    <name evidence="14" type="ORF">Sradi_1976700</name>
</gene>
<dbReference type="SUPFAM" id="SSF50447">
    <property type="entry name" value="Translation proteins"/>
    <property type="match status" value="1"/>
</dbReference>
<dbReference type="SMART" id="SM00863">
    <property type="entry name" value="tRNA_SAD"/>
    <property type="match status" value="1"/>
</dbReference>
<organism evidence="14">
    <name type="scientific">Sesamum radiatum</name>
    <name type="common">Black benniseed</name>
    <dbReference type="NCBI Taxonomy" id="300843"/>
    <lineage>
        <taxon>Eukaryota</taxon>
        <taxon>Viridiplantae</taxon>
        <taxon>Streptophyta</taxon>
        <taxon>Embryophyta</taxon>
        <taxon>Tracheophyta</taxon>
        <taxon>Spermatophyta</taxon>
        <taxon>Magnoliopsida</taxon>
        <taxon>eudicotyledons</taxon>
        <taxon>Gunneridae</taxon>
        <taxon>Pentapetalae</taxon>
        <taxon>asterids</taxon>
        <taxon>lamiids</taxon>
        <taxon>Lamiales</taxon>
        <taxon>Pedaliaceae</taxon>
        <taxon>Sesamum</taxon>
    </lineage>
</organism>
<dbReference type="InterPro" id="IPR009000">
    <property type="entry name" value="Transl_B-barrel_sf"/>
</dbReference>
<dbReference type="Gene3D" id="3.30.930.10">
    <property type="entry name" value="Bira Bifunctional Protein, Domain 2"/>
    <property type="match status" value="1"/>
</dbReference>
<feature type="signal peptide" evidence="12">
    <location>
        <begin position="1"/>
        <end position="25"/>
    </location>
</feature>
<dbReference type="InterPro" id="IPR018164">
    <property type="entry name" value="Ala-tRNA-synth_IIc_N"/>
</dbReference>
<dbReference type="GO" id="GO:0004813">
    <property type="term" value="F:alanine-tRNA ligase activity"/>
    <property type="evidence" value="ECO:0007669"/>
    <property type="project" value="UniProtKB-UniRule"/>
</dbReference>
<evidence type="ECO:0000256" key="2">
    <source>
        <dbReference type="ARBA" id="ARBA00022490"/>
    </source>
</evidence>
<dbReference type="InterPro" id="IPR012947">
    <property type="entry name" value="tRNA_SAD"/>
</dbReference>
<keyword evidence="7 10" id="KW-0694">RNA-binding</keyword>
<comment type="caution">
    <text evidence="14">The sequence shown here is derived from an EMBL/GenBank/DDBJ whole genome shotgun (WGS) entry which is preliminary data.</text>
</comment>
<dbReference type="GO" id="GO:0070143">
    <property type="term" value="P:mitochondrial alanyl-tRNA aminoacylation"/>
    <property type="evidence" value="ECO:0007669"/>
    <property type="project" value="UniProtKB-UniRule"/>
</dbReference>
<dbReference type="SUPFAM" id="SSF101353">
    <property type="entry name" value="Putative anticodon-binding domain of alanyl-tRNA synthetase (AlaRS)"/>
    <property type="match status" value="1"/>
</dbReference>
<dbReference type="EMBL" id="JACGWJ010000008">
    <property type="protein sequence ID" value="KAL0403359.1"/>
    <property type="molecule type" value="Genomic_DNA"/>
</dbReference>
<name>A0AAW2TFJ4_SESRA</name>
<comment type="domain">
    <text evidence="10">Consists of three domains; the N-terminal catalytic domain, the editing domain and the C-terminal C-Ala domain. The editing domain removes incorrectly charged amino acids, while the C-Ala domain, along with tRNA(Ala), serves as a bridge to cooperatively bring together the editing and aminoacylation centers thus stimulating deacylation of misacylated tRNAs.</text>
</comment>
<dbReference type="Gene3D" id="3.10.310.40">
    <property type="match status" value="1"/>
</dbReference>
<dbReference type="HAMAP" id="MF_00036_B">
    <property type="entry name" value="Ala_tRNA_synth_B"/>
    <property type="match status" value="1"/>
</dbReference>
<dbReference type="InterPro" id="IPR018165">
    <property type="entry name" value="Ala-tRNA-synth_IIc_core"/>
</dbReference>
<keyword evidence="2 10" id="KW-0963">Cytoplasm</keyword>
<dbReference type="CDD" id="cd00673">
    <property type="entry name" value="AlaRS_core"/>
    <property type="match status" value="1"/>
</dbReference>
<reference evidence="14" key="1">
    <citation type="submission" date="2020-06" db="EMBL/GenBank/DDBJ databases">
        <authorList>
            <person name="Li T."/>
            <person name="Hu X."/>
            <person name="Zhang T."/>
            <person name="Song X."/>
            <person name="Zhang H."/>
            <person name="Dai N."/>
            <person name="Sheng W."/>
            <person name="Hou X."/>
            <person name="Wei L."/>
        </authorList>
    </citation>
    <scope>NUCLEOTIDE SEQUENCE</scope>
    <source>
        <strain evidence="14">G02</strain>
        <tissue evidence="14">Leaf</tissue>
    </source>
</reference>
<dbReference type="PROSITE" id="PS50860">
    <property type="entry name" value="AA_TRNA_LIGASE_II_ALA"/>
    <property type="match status" value="1"/>
</dbReference>
<dbReference type="FunFam" id="3.10.310.40:FF:000003">
    <property type="entry name" value="Alanine--tRNA ligase"/>
    <property type="match status" value="1"/>
</dbReference>
<dbReference type="InterPro" id="IPR018162">
    <property type="entry name" value="Ala-tRNA-ligase_IIc_anticod-bd"/>
</dbReference>
<evidence type="ECO:0000256" key="10">
    <source>
        <dbReference type="HAMAP-Rule" id="MF_03133"/>
    </source>
</evidence>
<keyword evidence="12" id="KW-0732">Signal</keyword>
<evidence type="ECO:0000259" key="13">
    <source>
        <dbReference type="PROSITE" id="PS50860"/>
    </source>
</evidence>
<evidence type="ECO:0000256" key="5">
    <source>
        <dbReference type="ARBA" id="ARBA00022741"/>
    </source>
</evidence>
<dbReference type="GO" id="GO:0000049">
    <property type="term" value="F:tRNA binding"/>
    <property type="evidence" value="ECO:0007669"/>
    <property type="project" value="UniProtKB-KW"/>
</dbReference>
<dbReference type="GO" id="GO:0005524">
    <property type="term" value="F:ATP binding"/>
    <property type="evidence" value="ECO:0007669"/>
    <property type="project" value="UniProtKB-UniRule"/>
</dbReference>
<dbReference type="GO" id="GO:0009507">
    <property type="term" value="C:chloroplast"/>
    <property type="evidence" value="ECO:0007669"/>
    <property type="project" value="TreeGrafter"/>
</dbReference>
<dbReference type="InterPro" id="IPR045864">
    <property type="entry name" value="aa-tRNA-synth_II/BPL/LPL"/>
</dbReference>
<dbReference type="FunFam" id="3.30.980.10:FF:000004">
    <property type="entry name" value="Alanine--tRNA ligase, cytoplasmic"/>
    <property type="match status" value="1"/>
</dbReference>
<dbReference type="PRINTS" id="PR00980">
    <property type="entry name" value="TRNASYNTHALA"/>
</dbReference>
<evidence type="ECO:0000256" key="8">
    <source>
        <dbReference type="ARBA" id="ARBA00022917"/>
    </source>
</evidence>
<keyword evidence="5 10" id="KW-0547">Nucleotide-binding</keyword>
<dbReference type="NCBIfam" id="TIGR00344">
    <property type="entry name" value="alaS"/>
    <property type="match status" value="1"/>
</dbReference>
<dbReference type="SUPFAM" id="SSF55186">
    <property type="entry name" value="ThrRS/AlaRS common domain"/>
    <property type="match status" value="1"/>
</dbReference>
<accession>A0AAW2TFJ4</accession>
<dbReference type="Gene3D" id="2.40.30.130">
    <property type="match status" value="1"/>
</dbReference>
<dbReference type="GO" id="GO:0005739">
    <property type="term" value="C:mitochondrion"/>
    <property type="evidence" value="ECO:0007669"/>
    <property type="project" value="UniProtKB-SubCell"/>
</dbReference>
<dbReference type="InterPro" id="IPR002318">
    <property type="entry name" value="Ala-tRNA-lgiase_IIc"/>
</dbReference>
<evidence type="ECO:0000256" key="6">
    <source>
        <dbReference type="ARBA" id="ARBA00022840"/>
    </source>
</evidence>
<feature type="region of interest" description="Disordered" evidence="11">
    <location>
        <begin position="69"/>
        <end position="94"/>
    </location>
</feature>
<dbReference type="InterPro" id="IPR003156">
    <property type="entry name" value="DHHA1_dom"/>
</dbReference>
<dbReference type="EC" id="6.1.1.7" evidence="10"/>
<dbReference type="FunFam" id="2.40.30.130:FF:000004">
    <property type="entry name" value="Alanine--tRNA ligase"/>
    <property type="match status" value="1"/>
</dbReference>
<evidence type="ECO:0000256" key="1">
    <source>
        <dbReference type="ARBA" id="ARBA00008429"/>
    </source>
</evidence>
<proteinExistence type="inferred from homology"/>
<dbReference type="SUPFAM" id="SSF55681">
    <property type="entry name" value="Class II aaRS and biotin synthetases"/>
    <property type="match status" value="2"/>
</dbReference>